<dbReference type="RefSeq" id="XP_002549147.1">
    <property type="nucleotide sequence ID" value="XM_002549101.1"/>
</dbReference>
<gene>
    <name evidence="3" type="ORF">CTRG_03444</name>
</gene>
<dbReference type="OrthoDB" id="4073735at2759"/>
<keyword evidence="2" id="KW-0677">Repeat</keyword>
<sequence>MCLCPDRRDNNPKKKKKKIQWMQEIPIVHESLKNMDSDDEYIDTFLVNHFPNLPDDIIVSVIKQLSLDYIIEWILHVPQLEDIVLQQFYNQNEIQFLISPTKRPHLNHVPHDKLELTTFKGYYQICTFLTENASKFVPKKLVIICGGDWSSLVCLLTDFEIWLSKIEQLELVLETHPLKSKDLENILAFKNLSKIHFSGVSLKGCSKWLRQTEMLVNHPSLSNIILLKHEIINWTDIELPRGLKSLDLSWDSTINIKTLKIPSGVEEIYFNSAKVDTISNIDMSLCGENLNTLMLTYNSLTSISLKHLPPNLKTLDLSCNLISEIKDIEYGWPDLDNLLLRDNRLVDYSISQVTQWPENLKMLALTANELETISYLENLPDTIEVLDLSNNEFKSLLVSSTGESFKFPKNLKNLQIAGCKLLLPEDGDTSMSSYLTFPHQLEELNLSECNITSLNAFKFPSSLVKLALSGNIIRDLCSYDDHISKSWTMLKHLRELDLYSNNIRNLEGWKIPENLKYLDLRVNYIETLSSDWPIFNSEFNQDLQLSHLNISYCRLEAISDNLQLPRNLRVLDLSNNSIAGTFKLLVCYKQLFSLNLSMNLIKDIEIVDDPNGVCNIFELDLGENYICHTNRNKESIQEFYSKLESGLHITIKNKKFKVNSLHRLR</sequence>
<accession>C5MBK2</accession>
<dbReference type="Proteomes" id="UP000002037">
    <property type="component" value="Unassembled WGS sequence"/>
</dbReference>
<dbReference type="PANTHER" id="PTHR45712:SF22">
    <property type="entry name" value="INSULIN-LIKE GROWTH FACTOR-BINDING PROTEIN COMPLEX ACID LABILE SUBUNIT"/>
    <property type="match status" value="1"/>
</dbReference>
<dbReference type="SUPFAM" id="SSF52058">
    <property type="entry name" value="L domain-like"/>
    <property type="match status" value="1"/>
</dbReference>
<dbReference type="PANTHER" id="PTHR45712">
    <property type="entry name" value="AGAP008170-PA"/>
    <property type="match status" value="1"/>
</dbReference>
<dbReference type="InterPro" id="IPR001611">
    <property type="entry name" value="Leu-rich_rpt"/>
</dbReference>
<organism evidence="3 4">
    <name type="scientific">Candida tropicalis (strain ATCC MYA-3404 / T1)</name>
    <name type="common">Yeast</name>
    <dbReference type="NCBI Taxonomy" id="294747"/>
    <lineage>
        <taxon>Eukaryota</taxon>
        <taxon>Fungi</taxon>
        <taxon>Dikarya</taxon>
        <taxon>Ascomycota</taxon>
        <taxon>Saccharomycotina</taxon>
        <taxon>Pichiomycetes</taxon>
        <taxon>Debaryomycetaceae</taxon>
        <taxon>Candida/Lodderomyces clade</taxon>
        <taxon>Candida</taxon>
    </lineage>
</organism>
<dbReference type="eggNOG" id="ENOG502SF6T">
    <property type="taxonomic scope" value="Eukaryota"/>
</dbReference>
<evidence type="ECO:0000313" key="3">
    <source>
        <dbReference type="EMBL" id="EER33019.1"/>
    </source>
</evidence>
<dbReference type="InterPro" id="IPR050333">
    <property type="entry name" value="SLRP"/>
</dbReference>
<dbReference type="AlphaFoldDB" id="C5MBK2"/>
<dbReference type="PROSITE" id="PS51450">
    <property type="entry name" value="LRR"/>
    <property type="match status" value="4"/>
</dbReference>
<evidence type="ECO:0000256" key="2">
    <source>
        <dbReference type="ARBA" id="ARBA00022737"/>
    </source>
</evidence>
<dbReference type="Pfam" id="PF00560">
    <property type="entry name" value="LRR_1"/>
    <property type="match status" value="1"/>
</dbReference>
<dbReference type="SMART" id="SM00365">
    <property type="entry name" value="LRR_SD22"/>
    <property type="match status" value="3"/>
</dbReference>
<proteinExistence type="predicted"/>
<dbReference type="InterPro" id="IPR032675">
    <property type="entry name" value="LRR_dom_sf"/>
</dbReference>
<dbReference type="GeneID" id="8302039"/>
<dbReference type="KEGG" id="ctp:CTRG_03444"/>
<evidence type="ECO:0000256" key="1">
    <source>
        <dbReference type="ARBA" id="ARBA00022614"/>
    </source>
</evidence>
<dbReference type="VEuPathDB" id="FungiDB:CTRG_03444"/>
<dbReference type="EMBL" id="GG692398">
    <property type="protein sequence ID" value="EER33019.1"/>
    <property type="molecule type" value="Genomic_DNA"/>
</dbReference>
<keyword evidence="4" id="KW-1185">Reference proteome</keyword>
<dbReference type="SMART" id="SM00364">
    <property type="entry name" value="LRR_BAC"/>
    <property type="match status" value="6"/>
</dbReference>
<keyword evidence="1" id="KW-0433">Leucine-rich repeat</keyword>
<protein>
    <submittedName>
        <fullName evidence="3">Uncharacterized protein</fullName>
    </submittedName>
</protein>
<evidence type="ECO:0000313" key="4">
    <source>
        <dbReference type="Proteomes" id="UP000002037"/>
    </source>
</evidence>
<dbReference type="HOGENOM" id="CLU_029128_0_0_1"/>
<reference evidence="3 4" key="1">
    <citation type="journal article" date="2009" name="Nature">
        <title>Evolution of pathogenicity and sexual reproduction in eight Candida genomes.</title>
        <authorList>
            <person name="Butler G."/>
            <person name="Rasmussen M.D."/>
            <person name="Lin M.F."/>
            <person name="Santos M.A."/>
            <person name="Sakthikumar S."/>
            <person name="Munro C.A."/>
            <person name="Rheinbay E."/>
            <person name="Grabherr M."/>
            <person name="Forche A."/>
            <person name="Reedy J.L."/>
            <person name="Agrafioti I."/>
            <person name="Arnaud M.B."/>
            <person name="Bates S."/>
            <person name="Brown A.J."/>
            <person name="Brunke S."/>
            <person name="Costanzo M.C."/>
            <person name="Fitzpatrick D.A."/>
            <person name="de Groot P.W."/>
            <person name="Harris D."/>
            <person name="Hoyer L.L."/>
            <person name="Hube B."/>
            <person name="Klis F.M."/>
            <person name="Kodira C."/>
            <person name="Lennard N."/>
            <person name="Logue M.E."/>
            <person name="Martin R."/>
            <person name="Neiman A.M."/>
            <person name="Nikolaou E."/>
            <person name="Quail M.A."/>
            <person name="Quinn J."/>
            <person name="Santos M.C."/>
            <person name="Schmitzberger F.F."/>
            <person name="Sherlock G."/>
            <person name="Shah P."/>
            <person name="Silverstein K.A."/>
            <person name="Skrzypek M.S."/>
            <person name="Soll D."/>
            <person name="Staggs R."/>
            <person name="Stansfield I."/>
            <person name="Stumpf M.P."/>
            <person name="Sudbery P.E."/>
            <person name="Srikantha T."/>
            <person name="Zeng Q."/>
            <person name="Berman J."/>
            <person name="Berriman M."/>
            <person name="Heitman J."/>
            <person name="Gow N.A."/>
            <person name="Lorenz M.C."/>
            <person name="Birren B.W."/>
            <person name="Kellis M."/>
            <person name="Cuomo C.A."/>
        </authorList>
    </citation>
    <scope>NUCLEOTIDE SEQUENCE [LARGE SCALE GENOMIC DNA]</scope>
    <source>
        <strain evidence="4">ATCC MYA-3404 / T1</strain>
    </source>
</reference>
<name>C5MBK2_CANTT</name>
<dbReference type="Gene3D" id="3.80.10.10">
    <property type="entry name" value="Ribonuclease Inhibitor"/>
    <property type="match status" value="4"/>
</dbReference>